<feature type="coiled-coil region" evidence="1">
    <location>
        <begin position="481"/>
        <end position="533"/>
    </location>
</feature>
<evidence type="ECO:0000256" key="1">
    <source>
        <dbReference type="SAM" id="Coils"/>
    </source>
</evidence>
<dbReference type="NCBIfam" id="TIGR02675">
    <property type="entry name" value="tape_meas_nterm"/>
    <property type="match status" value="1"/>
</dbReference>
<evidence type="ECO:0000313" key="4">
    <source>
        <dbReference type="Proteomes" id="UP000198828"/>
    </source>
</evidence>
<dbReference type="InterPro" id="IPR013491">
    <property type="entry name" value="Tape_meas_N"/>
</dbReference>
<accession>A0A1H3EYP4</accession>
<proteinExistence type="predicted"/>
<keyword evidence="1" id="KW-0175">Coiled coil</keyword>
<sequence length="637" mass="69705">MASIRTSLNLIDNMSRTLDRVTGKTDRMKRSIDSAKRVMNKETRIVYTLDSAGRAQARLAGATDIATKKFEQQDNQVKKNVNSTDALEKKLKKLGKTLGAAYSVKKIIALTDQITATTARLDLMNDGLQTTAELQEKIFQSAQRARGSYLTTASAVSQMGILAADAFASNDEVIAFVEQLNKHFTISGTSTQGIEAAMLQLTQAMGQGVLRGEELNSVFEQAPTIIQSIAKYLGVPIGKIRELAQEGKITSQIVKNAMFATAEETNAKFAQMPMTFGQVTTVIGNTLLQTFEPVLQGLGRGAQWIYDNWSTLEPIFWGLTAAIGAYTVAMGIHKAVTWLVVEANRELIITMLKNPALWVAIAIGILVGKMYQWIKAVGGVKIAWQIAVDKILTIMDWLKIGFTTGGYWILNMLDKMKLGFMIANVAIQNYMDDMNVKVLNILQNMVNGAIGIINKFIGTLNKIPGVSIDAISEVTFATTAKAEIEARKAQRTAELAKYRADIEASIAERDAALRQMKAEARAATAQRQAEIRAAQEAAKEKGLDLNLGDMAKNIAKIADDTGDIKDSVDISQEDLKWMRDLAEQETINRFTTATLAPQISINFTGDIRETADIDGIIGRLEEILTEEINIAAEGVHS</sequence>
<dbReference type="EMBL" id="FNNG01000024">
    <property type="protein sequence ID" value="SDX83178.1"/>
    <property type="molecule type" value="Genomic_DNA"/>
</dbReference>
<dbReference type="RefSeq" id="WP_093755108.1">
    <property type="nucleotide sequence ID" value="NZ_FNNG01000024.1"/>
</dbReference>
<dbReference type="OrthoDB" id="1677957at2"/>
<dbReference type="Pfam" id="PF20155">
    <property type="entry name" value="TMP_3"/>
    <property type="match status" value="1"/>
</dbReference>
<keyword evidence="4" id="KW-1185">Reference proteome</keyword>
<name>A0A1H3EYP4_9FIRM</name>
<protein>
    <submittedName>
        <fullName evidence="3">Tape measure domain-containing protein</fullName>
    </submittedName>
</protein>
<dbReference type="AlphaFoldDB" id="A0A1H3EYP4"/>
<gene>
    <name evidence="3" type="ORF">SAMN05660923_03015</name>
</gene>
<evidence type="ECO:0000259" key="2">
    <source>
        <dbReference type="Pfam" id="PF20155"/>
    </source>
</evidence>
<evidence type="ECO:0000313" key="3">
    <source>
        <dbReference type="EMBL" id="SDX83178.1"/>
    </source>
</evidence>
<organism evidence="3 4">
    <name type="scientific">Tepidimicrobium xylanilyticum</name>
    <dbReference type="NCBI Taxonomy" id="1123352"/>
    <lineage>
        <taxon>Bacteria</taxon>
        <taxon>Bacillati</taxon>
        <taxon>Bacillota</taxon>
        <taxon>Tissierellia</taxon>
        <taxon>Tissierellales</taxon>
        <taxon>Tepidimicrobiaceae</taxon>
        <taxon>Tepidimicrobium</taxon>
    </lineage>
</organism>
<dbReference type="Proteomes" id="UP000198828">
    <property type="component" value="Unassembled WGS sequence"/>
</dbReference>
<feature type="domain" description="Tape measure protein N-terminal" evidence="2">
    <location>
        <begin position="105"/>
        <end position="290"/>
    </location>
</feature>
<reference evidence="3 4" key="1">
    <citation type="submission" date="2016-10" db="EMBL/GenBank/DDBJ databases">
        <authorList>
            <person name="de Groot N.N."/>
        </authorList>
    </citation>
    <scope>NUCLEOTIDE SEQUENCE [LARGE SCALE GENOMIC DNA]</scope>
    <source>
        <strain evidence="3 4">DSM 23310</strain>
    </source>
</reference>